<protein>
    <recommendedName>
        <fullName evidence="3">Endonuclease/exonuclease/phosphatase domain-containing protein</fullName>
    </recommendedName>
</protein>
<evidence type="ECO:0000313" key="1">
    <source>
        <dbReference type="EMBL" id="KER29209.1"/>
    </source>
</evidence>
<dbReference type="KEGG" id="ovi:T265_04139"/>
<gene>
    <name evidence="1" type="ORF">T265_04139</name>
</gene>
<dbReference type="OrthoDB" id="427711at2759"/>
<sequence length="203" mass="22159">MTYTTNNILMPHRPSRGAISRVALLAAYSRTGKRKQATADAFLLSPSHTFSSPSPHPINNSLLVGPALRTDDSVRHASVLRAASARHMVPTSSGISRSVLKPRHPLYLAAFNVRTLKQAGQQAALALTLDSLGIDVCCVSETRIQDASTDRLPRRAPSSQLCAEWKKLRGWQSINWKRSMKTQFGLTYAASLDRDHGAQITSG</sequence>
<accession>A0A075AGZ2</accession>
<dbReference type="RefSeq" id="XP_009167061.1">
    <property type="nucleotide sequence ID" value="XM_009168797.1"/>
</dbReference>
<keyword evidence="2" id="KW-1185">Reference proteome</keyword>
<evidence type="ECO:0000313" key="2">
    <source>
        <dbReference type="Proteomes" id="UP000054324"/>
    </source>
</evidence>
<dbReference type="CTD" id="20318325"/>
<dbReference type="Proteomes" id="UP000054324">
    <property type="component" value="Unassembled WGS sequence"/>
</dbReference>
<organism evidence="1 2">
    <name type="scientific">Opisthorchis viverrini</name>
    <name type="common">Southeast Asian liver fluke</name>
    <dbReference type="NCBI Taxonomy" id="6198"/>
    <lineage>
        <taxon>Eukaryota</taxon>
        <taxon>Metazoa</taxon>
        <taxon>Spiralia</taxon>
        <taxon>Lophotrochozoa</taxon>
        <taxon>Platyhelminthes</taxon>
        <taxon>Trematoda</taxon>
        <taxon>Digenea</taxon>
        <taxon>Opisthorchiida</taxon>
        <taxon>Opisthorchiata</taxon>
        <taxon>Opisthorchiidae</taxon>
        <taxon>Opisthorchis</taxon>
    </lineage>
</organism>
<dbReference type="EMBL" id="KL596683">
    <property type="protein sequence ID" value="KER29209.1"/>
    <property type="molecule type" value="Genomic_DNA"/>
</dbReference>
<name>A0A075AGZ2_OPIVI</name>
<proteinExistence type="predicted"/>
<dbReference type="GeneID" id="20318325"/>
<dbReference type="AlphaFoldDB" id="A0A075AGZ2"/>
<evidence type="ECO:0008006" key="3">
    <source>
        <dbReference type="Google" id="ProtNLM"/>
    </source>
</evidence>
<reference evidence="1 2" key="1">
    <citation type="submission" date="2013-11" db="EMBL/GenBank/DDBJ databases">
        <title>Opisthorchis viverrini - life in the bile duct.</title>
        <authorList>
            <person name="Young N.D."/>
            <person name="Nagarajan N."/>
            <person name="Lin S.J."/>
            <person name="Korhonen P.K."/>
            <person name="Jex A.R."/>
            <person name="Hall R.S."/>
            <person name="Safavi-Hemami H."/>
            <person name="Kaewkong W."/>
            <person name="Bertrand D."/>
            <person name="Gao S."/>
            <person name="Seet Q."/>
            <person name="Wongkham S."/>
            <person name="Teh B.T."/>
            <person name="Wongkham C."/>
            <person name="Intapan P.M."/>
            <person name="Maleewong W."/>
            <person name="Yang X."/>
            <person name="Hu M."/>
            <person name="Wang Z."/>
            <person name="Hofmann A."/>
            <person name="Sternberg P.W."/>
            <person name="Tan P."/>
            <person name="Wang J."/>
            <person name="Gasser R.B."/>
        </authorList>
    </citation>
    <scope>NUCLEOTIDE SEQUENCE [LARGE SCALE GENOMIC DNA]</scope>
</reference>